<dbReference type="Proteomes" id="UP000325372">
    <property type="component" value="Unassembled WGS sequence"/>
</dbReference>
<keyword evidence="3" id="KW-1185">Reference proteome</keyword>
<proteinExistence type="predicted"/>
<dbReference type="PANTHER" id="PTHR10605">
    <property type="entry name" value="HEPARAN SULFATE SULFOTRANSFERASE"/>
    <property type="match status" value="1"/>
</dbReference>
<comment type="caution">
    <text evidence="2">The sequence shown here is derived from an EMBL/GenBank/DDBJ whole genome shotgun (WGS) entry which is preliminary data.</text>
</comment>
<dbReference type="AlphaFoldDB" id="A0A5N0TFY0"/>
<dbReference type="InterPro" id="IPR037359">
    <property type="entry name" value="NST/OST"/>
</dbReference>
<dbReference type="Pfam" id="PF13469">
    <property type="entry name" value="Sulfotransfer_3"/>
    <property type="match status" value="1"/>
</dbReference>
<accession>A0A5N0TFY0</accession>
<dbReference type="RefSeq" id="WP_150862953.1">
    <property type="nucleotide sequence ID" value="NZ_VYXP01000002.1"/>
</dbReference>
<organism evidence="2 3">
    <name type="scientific">Marinihelvus fidelis</name>
    <dbReference type="NCBI Taxonomy" id="2613842"/>
    <lineage>
        <taxon>Bacteria</taxon>
        <taxon>Pseudomonadati</taxon>
        <taxon>Pseudomonadota</taxon>
        <taxon>Gammaproteobacteria</taxon>
        <taxon>Chromatiales</taxon>
        <taxon>Wenzhouxiangellaceae</taxon>
        <taxon>Marinihelvus</taxon>
    </lineage>
</organism>
<dbReference type="SUPFAM" id="SSF52540">
    <property type="entry name" value="P-loop containing nucleoside triphosphate hydrolases"/>
    <property type="match status" value="1"/>
</dbReference>
<dbReference type="InterPro" id="IPR027417">
    <property type="entry name" value="P-loop_NTPase"/>
</dbReference>
<sequence length="287" mass="32821">MPKDVVIETPALIHIGAQKTASTWLHKALRQHDAFQFSPLKEVHFFTQVAGGEASDYLVGRVTERVDLALENSRRLAFYKRAYLRQLGDTARVGSDAWYRDLFLKNPVIRSRLRRGLDTVLCDFTPHYMTMGREGFEHIRRLLPNAHAMLVIRDPVRRMVSGFSMTINRKPELASATARQRIEWLESSQPPRGDYRHALEQLDATGIPYSVFAFRDLVGDPASVVQLLENTFGLDHQSIDFSRVPKANSHSGRQPIEPELMERIEAICAPQYAYLRARFGEAFLDRI</sequence>
<evidence type="ECO:0000256" key="1">
    <source>
        <dbReference type="ARBA" id="ARBA00022679"/>
    </source>
</evidence>
<dbReference type="EMBL" id="VYXP01000002">
    <property type="protein sequence ID" value="KAA9133394.1"/>
    <property type="molecule type" value="Genomic_DNA"/>
</dbReference>
<gene>
    <name evidence="2" type="ORF">F3N42_03330</name>
</gene>
<name>A0A5N0TFY0_9GAMM</name>
<evidence type="ECO:0000313" key="2">
    <source>
        <dbReference type="EMBL" id="KAA9133394.1"/>
    </source>
</evidence>
<dbReference type="PANTHER" id="PTHR10605:SF56">
    <property type="entry name" value="BIFUNCTIONAL HEPARAN SULFATE N-DEACETYLASE_N-SULFOTRANSFERASE"/>
    <property type="match status" value="1"/>
</dbReference>
<dbReference type="Gene3D" id="3.40.50.300">
    <property type="entry name" value="P-loop containing nucleotide triphosphate hydrolases"/>
    <property type="match status" value="1"/>
</dbReference>
<dbReference type="GO" id="GO:0008146">
    <property type="term" value="F:sulfotransferase activity"/>
    <property type="evidence" value="ECO:0007669"/>
    <property type="project" value="InterPro"/>
</dbReference>
<protein>
    <submittedName>
        <fullName evidence="2">Sulfotransferase</fullName>
    </submittedName>
</protein>
<reference evidence="2 3" key="1">
    <citation type="submission" date="2019-09" db="EMBL/GenBank/DDBJ databases">
        <title>Wenzhouxiangella sp. Genome sequencing and assembly.</title>
        <authorList>
            <person name="Zhang R."/>
        </authorList>
    </citation>
    <scope>NUCLEOTIDE SEQUENCE [LARGE SCALE GENOMIC DNA]</scope>
    <source>
        <strain evidence="2 3">W260</strain>
    </source>
</reference>
<evidence type="ECO:0000313" key="3">
    <source>
        <dbReference type="Proteomes" id="UP000325372"/>
    </source>
</evidence>
<keyword evidence="1 2" id="KW-0808">Transferase</keyword>